<accession>A0A2A5T411</accession>
<comment type="caution">
    <text evidence="2">The sequence shown here is derived from an EMBL/GenBank/DDBJ whole genome shotgun (WGS) entry which is preliminary data.</text>
</comment>
<reference evidence="3" key="1">
    <citation type="submission" date="2017-04" db="EMBL/GenBank/DDBJ databases">
        <title>Genome evolution of the luminous symbionts of deep sea anglerfish.</title>
        <authorList>
            <person name="Hendry T.A."/>
        </authorList>
    </citation>
    <scope>NUCLEOTIDE SEQUENCE [LARGE SCALE GENOMIC DNA]</scope>
</reference>
<dbReference type="InterPro" id="IPR025668">
    <property type="entry name" value="Tnp_DDE_dom"/>
</dbReference>
<proteinExistence type="predicted"/>
<evidence type="ECO:0000313" key="3">
    <source>
        <dbReference type="Proteomes" id="UP000219020"/>
    </source>
</evidence>
<sequence length="119" mass="13631">MKNIFKLQLRGFEGFLNSVFTLMNIPLKFPTYTCISKHAKNLKVKYRLMNQGAVAHVVIDATGIKIYDEGKWKTRKQGKEKRRIWRKLHLTVDVSTHEVIAAEVSLFSVGDSEVLPIIS</sequence>
<protein>
    <submittedName>
        <fullName evidence="2">Mobile element protein</fullName>
    </submittedName>
</protein>
<dbReference type="InterPro" id="IPR053172">
    <property type="entry name" value="Tn903_transposase"/>
</dbReference>
<dbReference type="Proteomes" id="UP000219020">
    <property type="component" value="Unassembled WGS sequence"/>
</dbReference>
<organism evidence="2 3">
    <name type="scientific">Candidatus Enterovibrio escicola</name>
    <dbReference type="NCBI Taxonomy" id="1927127"/>
    <lineage>
        <taxon>Bacteria</taxon>
        <taxon>Pseudomonadati</taxon>
        <taxon>Pseudomonadota</taxon>
        <taxon>Gammaproteobacteria</taxon>
        <taxon>Vibrionales</taxon>
        <taxon>Vibrionaceae</taxon>
        <taxon>Enterovibrio</taxon>
    </lineage>
</organism>
<dbReference type="PANTHER" id="PTHR34631">
    <property type="match status" value="1"/>
</dbReference>
<name>A0A2A5T411_9GAMM</name>
<evidence type="ECO:0000313" key="2">
    <source>
        <dbReference type="EMBL" id="PCS22899.1"/>
    </source>
</evidence>
<feature type="domain" description="Transposase DDE" evidence="1">
    <location>
        <begin position="1"/>
        <end position="69"/>
    </location>
</feature>
<dbReference type="EMBL" id="NBYY01000013">
    <property type="protein sequence ID" value="PCS22899.1"/>
    <property type="molecule type" value="Genomic_DNA"/>
</dbReference>
<dbReference type="AlphaFoldDB" id="A0A2A5T411"/>
<evidence type="ECO:0000259" key="1">
    <source>
        <dbReference type="Pfam" id="PF13737"/>
    </source>
</evidence>
<keyword evidence="3" id="KW-1185">Reference proteome</keyword>
<dbReference type="Pfam" id="PF13737">
    <property type="entry name" value="DDE_Tnp_1_5"/>
    <property type="match status" value="1"/>
</dbReference>
<dbReference type="PANTHER" id="PTHR34631:SF3">
    <property type="entry name" value="ISSOD12 TRANSPOSASE TNPA_ISSOD12"/>
    <property type="match status" value="1"/>
</dbReference>
<gene>
    <name evidence="2" type="ORF">BTN49_1456</name>
</gene>